<dbReference type="FunFam" id="3.40.50.10140:FF:000001">
    <property type="entry name" value="Toll-like receptor 2"/>
    <property type="match status" value="1"/>
</dbReference>
<dbReference type="InterPro" id="IPR035897">
    <property type="entry name" value="Toll_tir_struct_dom_sf"/>
</dbReference>
<protein>
    <recommendedName>
        <fullName evidence="15">TIR domain-containing protein</fullName>
    </recommendedName>
</protein>
<dbReference type="Gene3D" id="3.40.50.10140">
    <property type="entry name" value="Toll/interleukin-1 receptor homology (TIR) domain"/>
    <property type="match status" value="1"/>
</dbReference>
<evidence type="ECO:0000256" key="7">
    <source>
        <dbReference type="ARBA" id="ARBA00022737"/>
    </source>
</evidence>
<evidence type="ECO:0000256" key="14">
    <source>
        <dbReference type="SAM" id="SignalP"/>
    </source>
</evidence>
<dbReference type="PROSITE" id="PS51450">
    <property type="entry name" value="LRR"/>
    <property type="match status" value="2"/>
</dbReference>
<keyword evidence="6 14" id="KW-0732">Signal</keyword>
<dbReference type="STRING" id="400727.A0A2T7NSS0"/>
<dbReference type="GO" id="GO:0005886">
    <property type="term" value="C:plasma membrane"/>
    <property type="evidence" value="ECO:0007669"/>
    <property type="project" value="TreeGrafter"/>
</dbReference>
<comment type="subcellular location">
    <subcellularLocation>
        <location evidence="1">Membrane</location>
        <topology evidence="1">Single-pass type I membrane protein</topology>
    </subcellularLocation>
</comment>
<evidence type="ECO:0000313" key="17">
    <source>
        <dbReference type="Proteomes" id="UP000245119"/>
    </source>
</evidence>
<organism evidence="16 17">
    <name type="scientific">Pomacea canaliculata</name>
    <name type="common">Golden apple snail</name>
    <dbReference type="NCBI Taxonomy" id="400727"/>
    <lineage>
        <taxon>Eukaryota</taxon>
        <taxon>Metazoa</taxon>
        <taxon>Spiralia</taxon>
        <taxon>Lophotrochozoa</taxon>
        <taxon>Mollusca</taxon>
        <taxon>Gastropoda</taxon>
        <taxon>Caenogastropoda</taxon>
        <taxon>Architaenioglossa</taxon>
        <taxon>Ampullarioidea</taxon>
        <taxon>Ampullariidae</taxon>
        <taxon>Pomacea</taxon>
    </lineage>
</organism>
<keyword evidence="12" id="KW-0325">Glycoprotein</keyword>
<proteinExistence type="inferred from homology"/>
<sequence>MDLRVFSKFVIWMLVVTSANCFGQDNNKIFRLASKLCKRWLSSPMTKKNYFYCFEDKCKCSGPRADCSRNYGKLTFIPELPDEIRFLDLSFNNLTAVDRAEFFHNVTNILYLDMRNNKLRYIHPQAFSVFSQLKDLLLDYNDELCYSDIQPVFSVNTLQWINFKHGSLGPLPTDFFHTSSSPNLRCIMWHENDMRFLNFTDFKPLRNLTTLGLSWNKLSRVQPDYMPNLKQLLLAGNDISEFPTTCGPQEAAYFPRLEKLILYDNRLSSLTQKICLPNLSSLVLGKNRFTVFYTDMFSNQHFPSLVELHLDSMITGQPEIQRRAFNHTLLSIITMMKNEISFQKDRVHAESFEGCPVLTYLGLNDNEFRGVDDERFLQLFGNLRNLKSLFLGKSSILQVTPKTFASFKKLRTLYLYDNDLSALPDGVFDKNNLRDLKLSRNKLREISPLTFSESTLRKLKNLDISDNLFSCTCDLIWLRDWLVTKPSLIAASKGSYNCSDKENFTILSFHLPDQACLMSSDAYKLIVVCVGMVIFNLTILASLYRYRWHIRLVLYETFRNRSGERRRRLQDQVYNYDVFVSYAEGDLRWVQTRLMPEVEQRLGLRLCVHQRDFLAGKNIVDNIVDSVNDSKKILMVFSTNFARSHWCQFELAFCLRHALEKGDDLIVVCLEDILSRDLTSIMMAMLKTNTYIQWPDHPQGVSSFWRRLQLALQEILSLRVLEEPV</sequence>
<dbReference type="EMBL" id="PZQS01000009">
    <property type="protein sequence ID" value="PVD24229.1"/>
    <property type="molecule type" value="Genomic_DNA"/>
</dbReference>
<evidence type="ECO:0000259" key="15">
    <source>
        <dbReference type="PROSITE" id="PS50104"/>
    </source>
</evidence>
<dbReference type="GO" id="GO:0045087">
    <property type="term" value="P:innate immune response"/>
    <property type="evidence" value="ECO:0007669"/>
    <property type="project" value="UniProtKB-KW"/>
</dbReference>
<dbReference type="InterPro" id="IPR000157">
    <property type="entry name" value="TIR_dom"/>
</dbReference>
<dbReference type="Gene3D" id="3.80.10.10">
    <property type="entry name" value="Ribonuclease Inhibitor"/>
    <property type="match status" value="3"/>
</dbReference>
<gene>
    <name evidence="16" type="ORF">C0Q70_14699</name>
</gene>
<dbReference type="PROSITE" id="PS50104">
    <property type="entry name" value="TIR"/>
    <property type="match status" value="1"/>
</dbReference>
<evidence type="ECO:0000256" key="2">
    <source>
        <dbReference type="ARBA" id="ARBA00009634"/>
    </source>
</evidence>
<dbReference type="PANTHER" id="PTHR24365:SF530">
    <property type="entry name" value="MSTPROX-RELATED"/>
    <property type="match status" value="1"/>
</dbReference>
<dbReference type="GO" id="GO:0002224">
    <property type="term" value="P:toll-like receptor signaling pathway"/>
    <property type="evidence" value="ECO:0007669"/>
    <property type="project" value="InterPro"/>
</dbReference>
<keyword evidence="7" id="KW-0677">Repeat</keyword>
<dbReference type="InterPro" id="IPR017241">
    <property type="entry name" value="Toll-like_receptor"/>
</dbReference>
<dbReference type="SUPFAM" id="SSF52200">
    <property type="entry name" value="Toll/Interleukin receptor TIR domain"/>
    <property type="match status" value="1"/>
</dbReference>
<keyword evidence="10 13" id="KW-0472">Membrane</keyword>
<evidence type="ECO:0000256" key="12">
    <source>
        <dbReference type="ARBA" id="ARBA00023180"/>
    </source>
</evidence>
<dbReference type="Pfam" id="PF01582">
    <property type="entry name" value="TIR"/>
    <property type="match status" value="1"/>
</dbReference>
<evidence type="ECO:0000256" key="10">
    <source>
        <dbReference type="ARBA" id="ARBA00023136"/>
    </source>
</evidence>
<feature type="signal peptide" evidence="14">
    <location>
        <begin position="1"/>
        <end position="23"/>
    </location>
</feature>
<dbReference type="InterPro" id="IPR003591">
    <property type="entry name" value="Leu-rich_rpt_typical-subtyp"/>
</dbReference>
<evidence type="ECO:0000256" key="13">
    <source>
        <dbReference type="SAM" id="Phobius"/>
    </source>
</evidence>
<comment type="similarity">
    <text evidence="2">Belongs to the Toll-like receptor family.</text>
</comment>
<dbReference type="SMART" id="SM00255">
    <property type="entry name" value="TIR"/>
    <property type="match status" value="1"/>
</dbReference>
<evidence type="ECO:0000256" key="5">
    <source>
        <dbReference type="ARBA" id="ARBA00022692"/>
    </source>
</evidence>
<keyword evidence="3" id="KW-0399">Innate immunity</keyword>
<dbReference type="PIRSF" id="PIRSF037595">
    <property type="entry name" value="Toll-like_receptor"/>
    <property type="match status" value="1"/>
</dbReference>
<comment type="caution">
    <text evidence="16">The sequence shown here is derived from an EMBL/GenBank/DDBJ whole genome shotgun (WGS) entry which is preliminary data.</text>
</comment>
<keyword evidence="8" id="KW-0391">Immunity</keyword>
<keyword evidence="4" id="KW-0433">Leucine-rich repeat</keyword>
<evidence type="ECO:0000256" key="3">
    <source>
        <dbReference type="ARBA" id="ARBA00022588"/>
    </source>
</evidence>
<evidence type="ECO:0000256" key="8">
    <source>
        <dbReference type="ARBA" id="ARBA00022859"/>
    </source>
</evidence>
<dbReference type="SUPFAM" id="SSF52058">
    <property type="entry name" value="L domain-like"/>
    <property type="match status" value="1"/>
</dbReference>
<dbReference type="Pfam" id="PF13855">
    <property type="entry name" value="LRR_8"/>
    <property type="match status" value="2"/>
</dbReference>
<evidence type="ECO:0000256" key="11">
    <source>
        <dbReference type="ARBA" id="ARBA00023170"/>
    </source>
</evidence>
<name>A0A2T7NSS0_POMCA</name>
<dbReference type="PANTHER" id="PTHR24365">
    <property type="entry name" value="TOLL-LIKE RECEPTOR"/>
    <property type="match status" value="1"/>
</dbReference>
<dbReference type="SMART" id="SM00369">
    <property type="entry name" value="LRR_TYP"/>
    <property type="match status" value="9"/>
</dbReference>
<feature type="domain" description="TIR" evidence="15">
    <location>
        <begin position="574"/>
        <end position="712"/>
    </location>
</feature>
<reference evidence="16 17" key="1">
    <citation type="submission" date="2018-04" db="EMBL/GenBank/DDBJ databases">
        <title>The genome of golden apple snail Pomacea canaliculata provides insight into stress tolerance and invasive adaptation.</title>
        <authorList>
            <person name="Liu C."/>
            <person name="Liu B."/>
            <person name="Ren Y."/>
            <person name="Zhang Y."/>
            <person name="Wang H."/>
            <person name="Li S."/>
            <person name="Jiang F."/>
            <person name="Yin L."/>
            <person name="Zhang G."/>
            <person name="Qian W."/>
            <person name="Fan W."/>
        </authorList>
    </citation>
    <scope>NUCLEOTIDE SEQUENCE [LARGE SCALE GENOMIC DNA]</scope>
    <source>
        <strain evidence="16">SZHN2017</strain>
        <tissue evidence="16">Muscle</tissue>
    </source>
</reference>
<keyword evidence="17" id="KW-1185">Reference proteome</keyword>
<keyword evidence="9 13" id="KW-1133">Transmembrane helix</keyword>
<dbReference type="InterPro" id="IPR001611">
    <property type="entry name" value="Leu-rich_rpt"/>
</dbReference>
<evidence type="ECO:0000313" key="16">
    <source>
        <dbReference type="EMBL" id="PVD24229.1"/>
    </source>
</evidence>
<feature type="chain" id="PRO_5015550013" description="TIR domain-containing protein" evidence="14">
    <location>
        <begin position="24"/>
        <end position="725"/>
    </location>
</feature>
<dbReference type="AlphaFoldDB" id="A0A2T7NSS0"/>
<accession>A0A2T7NSS0</accession>
<dbReference type="OrthoDB" id="6069546at2759"/>
<feature type="transmembrane region" description="Helical" evidence="13">
    <location>
        <begin position="522"/>
        <end position="544"/>
    </location>
</feature>
<evidence type="ECO:0000256" key="6">
    <source>
        <dbReference type="ARBA" id="ARBA00022729"/>
    </source>
</evidence>
<evidence type="ECO:0000256" key="4">
    <source>
        <dbReference type="ARBA" id="ARBA00022614"/>
    </source>
</evidence>
<dbReference type="Proteomes" id="UP000245119">
    <property type="component" value="Linkage Group LG9"/>
</dbReference>
<dbReference type="GO" id="GO:0004888">
    <property type="term" value="F:transmembrane signaling receptor activity"/>
    <property type="evidence" value="ECO:0007669"/>
    <property type="project" value="InterPro"/>
</dbReference>
<keyword evidence="11" id="KW-0675">Receptor</keyword>
<evidence type="ECO:0000256" key="9">
    <source>
        <dbReference type="ARBA" id="ARBA00022989"/>
    </source>
</evidence>
<dbReference type="InterPro" id="IPR032675">
    <property type="entry name" value="LRR_dom_sf"/>
</dbReference>
<keyword evidence="5 13" id="KW-0812">Transmembrane</keyword>
<evidence type="ECO:0000256" key="1">
    <source>
        <dbReference type="ARBA" id="ARBA00004479"/>
    </source>
</evidence>